<dbReference type="PROSITE" id="PS50887">
    <property type="entry name" value="GGDEF"/>
    <property type="match status" value="1"/>
</dbReference>
<reference evidence="5" key="1">
    <citation type="submission" date="2016-10" db="EMBL/GenBank/DDBJ databases">
        <authorList>
            <person name="Wibberg D."/>
        </authorList>
    </citation>
    <scope>NUCLEOTIDE SEQUENCE [LARGE SCALE GENOMIC DNA]</scope>
</reference>
<keyword evidence="1" id="KW-1133">Transmembrane helix</keyword>
<evidence type="ECO:0000259" key="2">
    <source>
        <dbReference type="PROSITE" id="PS50883"/>
    </source>
</evidence>
<dbReference type="PANTHER" id="PTHR44757">
    <property type="entry name" value="DIGUANYLATE CYCLASE DGCP"/>
    <property type="match status" value="1"/>
</dbReference>
<feature type="transmembrane region" description="Helical" evidence="1">
    <location>
        <begin position="86"/>
        <end position="107"/>
    </location>
</feature>
<accession>A0A1R3TWQ8</accession>
<dbReference type="STRING" id="1907666.DSM25559_2653"/>
<dbReference type="InterPro" id="IPR043128">
    <property type="entry name" value="Rev_trsase/Diguanyl_cyclase"/>
</dbReference>
<dbReference type="Gene3D" id="3.20.20.450">
    <property type="entry name" value="EAL domain"/>
    <property type="match status" value="1"/>
</dbReference>
<keyword evidence="1" id="KW-0812">Transmembrane</keyword>
<dbReference type="InterPro" id="IPR000160">
    <property type="entry name" value="GGDEF_dom"/>
</dbReference>
<protein>
    <submittedName>
        <fullName evidence="4">Cyclic di-GMP phosphodiesterase Gmr</fullName>
        <ecNumber evidence="4">3.1.4.52</ecNumber>
    </submittedName>
</protein>
<dbReference type="PROSITE" id="PS50883">
    <property type="entry name" value="EAL"/>
    <property type="match status" value="1"/>
</dbReference>
<evidence type="ECO:0000259" key="3">
    <source>
        <dbReference type="PROSITE" id="PS50887"/>
    </source>
</evidence>
<dbReference type="InterPro" id="IPR029787">
    <property type="entry name" value="Nucleotide_cyclase"/>
</dbReference>
<dbReference type="InterPro" id="IPR001633">
    <property type="entry name" value="EAL_dom"/>
</dbReference>
<feature type="domain" description="GGDEF" evidence="3">
    <location>
        <begin position="277"/>
        <end position="412"/>
    </location>
</feature>
<dbReference type="CDD" id="cd01948">
    <property type="entry name" value="EAL"/>
    <property type="match status" value="1"/>
</dbReference>
<dbReference type="PANTHER" id="PTHR44757:SF2">
    <property type="entry name" value="BIOFILM ARCHITECTURE MAINTENANCE PROTEIN MBAA"/>
    <property type="match status" value="1"/>
</dbReference>
<dbReference type="NCBIfam" id="TIGR00254">
    <property type="entry name" value="GGDEF"/>
    <property type="match status" value="1"/>
</dbReference>
<proteinExistence type="predicted"/>
<sequence length="680" mass="75966">MVREIHSRAFQRHSVQRTVKKILQGLSSLNVQLKHLIEFIRIPVHNPDLLKAKYRAFCRQMPVMYFILISSTWALAATHMSVAPAWLTVTVPSVFSVISIIRVIFWWKLRNHLPSAEETFRALKRTQRLAVVISIAFTLWSFLLYPYGDAYQQSHIAFYMAITVISCIFCMMHVRSAAFTVAVIVNGAFIVFFMSTGHATFVAIAVNILLVSFGMLAVLMVNYGNFERMIVAQQQTEALSNENLRLANIDSLTGLPNRRAFFNHLTEAFDTANHEQTRLAVGVIDLDGFKPVNDLYGHSSGDRLLMEVSNRLTHSFASEDLFLARLGGDEFAFIISNVAIDRDVVGEANRMCEQMHSPFTLPDATIMISGSIGIAVYPDLASSPEELFDRADYALYHGKRQKRGNSTLFTARHVAEIHRDARIEQTLKQADLVRELSVVFQPIVDITLNKTTGFEALARWDSPTLGRVSPAQFIPIAERAGIIGSLTRPLLKKALEAARKWPDDIRLSFNLSAQDLNSSEAVMVIIAIIETSGFDAARVDLEITETAFIHDTRQARQSVEMLRNIGCGISLDDFGTGYSSLTCLHSLPLTKIKIDHSFVHEIQDNPASEKIVRSVLTLSREMGLNAIVEGVETAEEIAVISHLGGTLVQGYLFSRPMAENAILDFLASETDAQRPYYHTA</sequence>
<feature type="transmembrane region" description="Helical" evidence="1">
    <location>
        <begin position="128"/>
        <end position="148"/>
    </location>
</feature>
<dbReference type="SMART" id="SM00052">
    <property type="entry name" value="EAL"/>
    <property type="match status" value="1"/>
</dbReference>
<dbReference type="SUPFAM" id="SSF55073">
    <property type="entry name" value="Nucleotide cyclase"/>
    <property type="match status" value="1"/>
</dbReference>
<evidence type="ECO:0000256" key="1">
    <source>
        <dbReference type="SAM" id="Phobius"/>
    </source>
</evidence>
<feature type="transmembrane region" description="Helical" evidence="1">
    <location>
        <begin position="63"/>
        <end position="80"/>
    </location>
</feature>
<dbReference type="InterPro" id="IPR035919">
    <property type="entry name" value="EAL_sf"/>
</dbReference>
<feature type="domain" description="EAL" evidence="2">
    <location>
        <begin position="420"/>
        <end position="670"/>
    </location>
</feature>
<evidence type="ECO:0000313" key="4">
    <source>
        <dbReference type="EMBL" id="SCX25280.1"/>
    </source>
</evidence>
<dbReference type="InterPro" id="IPR052155">
    <property type="entry name" value="Biofilm_reg_signaling"/>
</dbReference>
<dbReference type="Gene3D" id="3.30.70.270">
    <property type="match status" value="1"/>
</dbReference>
<feature type="transmembrane region" description="Helical" evidence="1">
    <location>
        <begin position="201"/>
        <end position="221"/>
    </location>
</feature>
<keyword evidence="1" id="KW-0472">Membrane</keyword>
<keyword evidence="4" id="KW-0378">Hydrolase</keyword>
<feature type="transmembrane region" description="Helical" evidence="1">
    <location>
        <begin position="154"/>
        <end position="172"/>
    </location>
</feature>
<dbReference type="EMBL" id="FMUE01000006">
    <property type="protein sequence ID" value="SCX25280.1"/>
    <property type="molecule type" value="Genomic_DNA"/>
</dbReference>
<dbReference type="EC" id="3.1.4.52" evidence="4"/>
<dbReference type="Proteomes" id="UP000187891">
    <property type="component" value="Unassembled WGS sequence"/>
</dbReference>
<evidence type="ECO:0000313" key="5">
    <source>
        <dbReference type="Proteomes" id="UP000187891"/>
    </source>
</evidence>
<dbReference type="GO" id="GO:0071111">
    <property type="term" value="F:cyclic-guanylate-specific phosphodiesterase activity"/>
    <property type="evidence" value="ECO:0007669"/>
    <property type="project" value="UniProtKB-EC"/>
</dbReference>
<name>A0A1R3TWQ8_9HYPH</name>
<dbReference type="Pfam" id="PF00990">
    <property type="entry name" value="GGDEF"/>
    <property type="match status" value="1"/>
</dbReference>
<organism evidence="4 5">
    <name type="scientific">Agrobacterium rosae</name>
    <dbReference type="NCBI Taxonomy" id="1972867"/>
    <lineage>
        <taxon>Bacteria</taxon>
        <taxon>Pseudomonadati</taxon>
        <taxon>Pseudomonadota</taxon>
        <taxon>Alphaproteobacteria</taxon>
        <taxon>Hyphomicrobiales</taxon>
        <taxon>Rhizobiaceae</taxon>
        <taxon>Rhizobium/Agrobacterium group</taxon>
        <taxon>Agrobacterium</taxon>
    </lineage>
</organism>
<dbReference type="Pfam" id="PF00563">
    <property type="entry name" value="EAL"/>
    <property type="match status" value="1"/>
</dbReference>
<dbReference type="CDD" id="cd01949">
    <property type="entry name" value="GGDEF"/>
    <property type="match status" value="1"/>
</dbReference>
<dbReference type="SMART" id="SM00267">
    <property type="entry name" value="GGDEF"/>
    <property type="match status" value="1"/>
</dbReference>
<dbReference type="SUPFAM" id="SSF141868">
    <property type="entry name" value="EAL domain-like"/>
    <property type="match status" value="1"/>
</dbReference>
<dbReference type="AlphaFoldDB" id="A0A1R3TWQ8"/>
<gene>
    <name evidence="4" type="primary">gmr_7</name>
    <name evidence="4" type="ORF">DSM25559_2653</name>
</gene>